<evidence type="ECO:0000259" key="1">
    <source>
        <dbReference type="PROSITE" id="PS51644"/>
    </source>
</evidence>
<keyword evidence="3" id="KW-1185">Reference proteome</keyword>
<dbReference type="CDD" id="cd10146">
    <property type="entry name" value="LabA_like_C"/>
    <property type="match status" value="1"/>
</dbReference>
<accession>A0A517Z3Y9</accession>
<organism evidence="2 3">
    <name type="scientific">Maioricimonas rarisocia</name>
    <dbReference type="NCBI Taxonomy" id="2528026"/>
    <lineage>
        <taxon>Bacteria</taxon>
        <taxon>Pseudomonadati</taxon>
        <taxon>Planctomycetota</taxon>
        <taxon>Planctomycetia</taxon>
        <taxon>Planctomycetales</taxon>
        <taxon>Planctomycetaceae</taxon>
        <taxon>Maioricimonas</taxon>
    </lineage>
</organism>
<evidence type="ECO:0000313" key="3">
    <source>
        <dbReference type="Proteomes" id="UP000320496"/>
    </source>
</evidence>
<reference evidence="2 3" key="1">
    <citation type="submission" date="2019-02" db="EMBL/GenBank/DDBJ databases">
        <title>Deep-cultivation of Planctomycetes and their phenomic and genomic characterization uncovers novel biology.</title>
        <authorList>
            <person name="Wiegand S."/>
            <person name="Jogler M."/>
            <person name="Boedeker C."/>
            <person name="Pinto D."/>
            <person name="Vollmers J."/>
            <person name="Rivas-Marin E."/>
            <person name="Kohn T."/>
            <person name="Peeters S.H."/>
            <person name="Heuer A."/>
            <person name="Rast P."/>
            <person name="Oberbeckmann S."/>
            <person name="Bunk B."/>
            <person name="Jeske O."/>
            <person name="Meyerdierks A."/>
            <person name="Storesund J.E."/>
            <person name="Kallscheuer N."/>
            <person name="Luecker S."/>
            <person name="Lage O.M."/>
            <person name="Pohl T."/>
            <person name="Merkel B.J."/>
            <person name="Hornburger P."/>
            <person name="Mueller R.-W."/>
            <person name="Bruemmer F."/>
            <person name="Labrenz M."/>
            <person name="Spormann A.M."/>
            <person name="Op den Camp H."/>
            <person name="Overmann J."/>
            <person name="Amann R."/>
            <person name="Jetten M.S.M."/>
            <person name="Mascher T."/>
            <person name="Medema M.H."/>
            <person name="Devos D.P."/>
            <person name="Kaster A.-K."/>
            <person name="Ovreas L."/>
            <person name="Rohde M."/>
            <person name="Galperin M.Y."/>
            <person name="Jogler C."/>
        </authorList>
    </citation>
    <scope>NUCLEOTIDE SEQUENCE [LARGE SCALE GENOMIC DNA]</scope>
    <source>
        <strain evidence="2 3">Mal4</strain>
    </source>
</reference>
<dbReference type="CDD" id="cd11297">
    <property type="entry name" value="PIN_LabA-like_N_1"/>
    <property type="match status" value="1"/>
</dbReference>
<dbReference type="InterPro" id="IPR025605">
    <property type="entry name" value="OST-HTH/LOTUS_dom"/>
</dbReference>
<dbReference type="Gene3D" id="3.40.50.1010">
    <property type="entry name" value="5'-nuclease"/>
    <property type="match status" value="1"/>
</dbReference>
<sequence length="259" mass="29403">MSDEPLIAVFIDFENLAIGVRQMKAGKFQIPLVLKRLLEKGRIVYKRAYCDWSNYRDAVVEFHGQGVELIDIPQSKASGKNSADIRMVVDAIDLCYSKEHIDIFALISGDSDFSPLVSKLKENNKRVIGCGVKISTSDLLIANCDEFIYYDDLIRSAKKSPPREKSAESDDTGQESTDRVLEVLDSVEQDYDPLWGSTLKQAIRRVYPGFSESYYGFGSFSELLEDLADQGLIDLDYDESRGNYKVRRLKSTTKPRRKR</sequence>
<dbReference type="GO" id="GO:0004540">
    <property type="term" value="F:RNA nuclease activity"/>
    <property type="evidence" value="ECO:0007669"/>
    <property type="project" value="InterPro"/>
</dbReference>
<evidence type="ECO:0000313" key="2">
    <source>
        <dbReference type="EMBL" id="QDU37188.1"/>
    </source>
</evidence>
<protein>
    <submittedName>
        <fullName evidence="2">NYN domain protein</fullName>
    </submittedName>
</protein>
<gene>
    <name evidence="2" type="ORF">Mal4_14970</name>
</gene>
<name>A0A517Z3Y9_9PLAN</name>
<dbReference type="AlphaFoldDB" id="A0A517Z3Y9"/>
<dbReference type="Proteomes" id="UP000320496">
    <property type="component" value="Chromosome"/>
</dbReference>
<feature type="domain" description="HTH OST-type" evidence="1">
    <location>
        <begin position="175"/>
        <end position="250"/>
    </location>
</feature>
<dbReference type="RefSeq" id="WP_145367958.1">
    <property type="nucleotide sequence ID" value="NZ_CP036275.1"/>
</dbReference>
<dbReference type="PANTHER" id="PTHR35811">
    <property type="entry name" value="SLR1870 PROTEIN"/>
    <property type="match status" value="1"/>
</dbReference>
<dbReference type="Pfam" id="PF12872">
    <property type="entry name" value="OST-HTH"/>
    <property type="match status" value="1"/>
</dbReference>
<dbReference type="OrthoDB" id="9783963at2"/>
<dbReference type="InterPro" id="IPR021139">
    <property type="entry name" value="NYN"/>
</dbReference>
<dbReference type="PROSITE" id="PS51644">
    <property type="entry name" value="HTH_OST"/>
    <property type="match status" value="1"/>
</dbReference>
<dbReference type="EMBL" id="CP036275">
    <property type="protein sequence ID" value="QDU37188.1"/>
    <property type="molecule type" value="Genomic_DNA"/>
</dbReference>
<dbReference type="KEGG" id="mri:Mal4_14970"/>
<dbReference type="PANTHER" id="PTHR35811:SF1">
    <property type="entry name" value="HTH OST-TYPE DOMAIN-CONTAINING PROTEIN"/>
    <property type="match status" value="1"/>
</dbReference>
<proteinExistence type="predicted"/>
<dbReference type="Pfam" id="PF01936">
    <property type="entry name" value="NYN"/>
    <property type="match status" value="1"/>
</dbReference>